<dbReference type="CAZy" id="GT2">
    <property type="family name" value="Glycosyltransferase Family 2"/>
</dbReference>
<evidence type="ECO:0000313" key="2">
    <source>
        <dbReference type="EMBL" id="BAI61023.1"/>
    </source>
</evidence>
<reference evidence="2 3" key="1">
    <citation type="journal article" date="2007" name="Appl. Environ. Microbiol.">
        <title>Isolation of key methanogens for global methane emission from rice paddy fields: a novel isolate affiliated with the clone cluster rice cluster I.</title>
        <authorList>
            <person name="Sakai S."/>
            <person name="Imachi H."/>
            <person name="Sekiguchi Y."/>
            <person name="Ohashi A."/>
            <person name="Harada H."/>
            <person name="Kamagata Y."/>
        </authorList>
    </citation>
    <scope>NUCLEOTIDE SEQUENCE [LARGE SCALE GENOMIC DNA]</scope>
    <source>
        <strain evidence="3">DSM 17711 / JCM 13418 / NBRC 101707 / SANAE</strain>
    </source>
</reference>
<evidence type="ECO:0000259" key="1">
    <source>
        <dbReference type="Pfam" id="PF00535"/>
    </source>
</evidence>
<dbReference type="Proteomes" id="UP000001882">
    <property type="component" value="Chromosome"/>
</dbReference>
<reference evidence="2 3" key="2">
    <citation type="journal article" date="2008" name="Int. J. Syst. Evol. Microbiol.">
        <title>Methanocella paludicola gen. nov., sp. nov., a methane-producing archaeon, the first isolate of the lineage 'Rice Cluster I', and proposal of the new archaeal order Methanocellales ord. nov.</title>
        <authorList>
            <person name="Sakai S."/>
            <person name="Imachi H."/>
            <person name="Hanada S."/>
            <person name="Ohashi A."/>
            <person name="Harada H."/>
            <person name="Kamagata Y."/>
        </authorList>
    </citation>
    <scope>NUCLEOTIDE SEQUENCE [LARGE SCALE GENOMIC DNA]</scope>
    <source>
        <strain evidence="3">DSM 17711 / JCM 13418 / NBRC 101707 / SANAE</strain>
    </source>
</reference>
<dbReference type="OrthoDB" id="381702at2157"/>
<name>D1YX51_METPS</name>
<evidence type="ECO:0000313" key="3">
    <source>
        <dbReference type="Proteomes" id="UP000001882"/>
    </source>
</evidence>
<dbReference type="InterPro" id="IPR001173">
    <property type="entry name" value="Glyco_trans_2-like"/>
</dbReference>
<dbReference type="InterPro" id="IPR029044">
    <property type="entry name" value="Nucleotide-diphossugar_trans"/>
</dbReference>
<organism evidence="2 3">
    <name type="scientific">Methanocella paludicola (strain DSM 17711 / JCM 13418 / NBRC 101707 / SANAE)</name>
    <dbReference type="NCBI Taxonomy" id="304371"/>
    <lineage>
        <taxon>Archaea</taxon>
        <taxon>Methanobacteriati</taxon>
        <taxon>Methanobacteriota</taxon>
        <taxon>Stenosarchaea group</taxon>
        <taxon>Methanomicrobia</taxon>
        <taxon>Methanocellales</taxon>
        <taxon>Methanocellaceae</taxon>
        <taxon>Methanocella</taxon>
    </lineage>
</organism>
<dbReference type="Pfam" id="PF00535">
    <property type="entry name" value="Glycos_transf_2"/>
    <property type="match status" value="1"/>
</dbReference>
<dbReference type="SUPFAM" id="SSF53448">
    <property type="entry name" value="Nucleotide-diphospho-sugar transferases"/>
    <property type="match status" value="1"/>
</dbReference>
<dbReference type="AlphaFoldDB" id="D1YX51"/>
<proteinExistence type="predicted"/>
<keyword evidence="3" id="KW-1185">Reference proteome</keyword>
<protein>
    <recommendedName>
        <fullName evidence="1">Glycosyltransferase 2-like domain-containing protein</fullName>
    </recommendedName>
</protein>
<gene>
    <name evidence="2" type="ordered locus">MCP_0951</name>
</gene>
<accession>D1YX51</accession>
<dbReference type="RefSeq" id="WP_012899702.1">
    <property type="nucleotide sequence ID" value="NC_013665.1"/>
</dbReference>
<dbReference type="EMBL" id="AP011532">
    <property type="protein sequence ID" value="BAI61023.1"/>
    <property type="molecule type" value="Genomic_DNA"/>
</dbReference>
<reference evidence="3" key="3">
    <citation type="journal article" date="2011" name="PLoS ONE">
        <title>Genome sequence of a mesophilic hydrogenotrophic methanogen Methanocella paludicola, the first cultivated representative of the order Methanocellales.</title>
        <authorList>
            <person name="Sakai S."/>
            <person name="Takaki Y."/>
            <person name="Shimamura S."/>
            <person name="Sekine M."/>
            <person name="Tajima T."/>
            <person name="Kosugi H."/>
            <person name="Ichikawa N."/>
            <person name="Tasumi E."/>
            <person name="Hiraki A.T."/>
            <person name="Shimizu A."/>
            <person name="Kato Y."/>
            <person name="Nishiko R."/>
            <person name="Mori K."/>
            <person name="Fujita N."/>
            <person name="Imachi H."/>
            <person name="Takai K."/>
        </authorList>
    </citation>
    <scope>NUCLEOTIDE SEQUENCE [LARGE SCALE GENOMIC DNA]</scope>
    <source>
        <strain evidence="3">DSM 17711 / JCM 13418 / NBRC 101707 / SANAE</strain>
    </source>
</reference>
<dbReference type="GeneID" id="8680977"/>
<feature type="domain" description="Glycosyltransferase 2-like" evidence="1">
    <location>
        <begin position="40"/>
        <end position="114"/>
    </location>
</feature>
<dbReference type="eggNOG" id="arCOG01385">
    <property type="taxonomic scope" value="Archaea"/>
</dbReference>
<dbReference type="STRING" id="304371.MCP_0951"/>
<dbReference type="Gene3D" id="3.90.550.10">
    <property type="entry name" value="Spore Coat Polysaccharide Biosynthesis Protein SpsA, Chain A"/>
    <property type="match status" value="1"/>
</dbReference>
<dbReference type="InParanoid" id="D1YX51"/>
<dbReference type="KEGG" id="mpd:MCP_0951"/>
<sequence length="266" mass="30411">MDLSIVIRCGDDRRVFDCINSIDEHVGIIVALSENAMLQKELEEKKIKYCITPRHNLSQTSNIGIDKAIYEKVILTDSDTQFEPGCIRELYHALDQYPIARARINFETDSDKYSSRLVSEARDYVNSLPVVYTPGIAFRKSIVKHIGGFMFNDLVPYAVDADLNYRLGKTDLPVKFIDNLGLKHNAESMRHDLKAAFRIGRGCAISYLSLRRLKQYSSIRWYDLKGVKLQSLGDVLMKKGLIVALYQVIWDAFYWTGYAGQRLRGV</sequence>